<dbReference type="EMBL" id="CAJJDN010000016">
    <property type="protein sequence ID" value="CAD8062546.1"/>
    <property type="molecule type" value="Genomic_DNA"/>
</dbReference>
<protein>
    <submittedName>
        <fullName evidence="1">Uncharacterized protein</fullName>
    </submittedName>
</protein>
<reference evidence="1" key="1">
    <citation type="submission" date="2021-01" db="EMBL/GenBank/DDBJ databases">
        <authorList>
            <consortium name="Genoscope - CEA"/>
            <person name="William W."/>
        </authorList>
    </citation>
    <scope>NUCLEOTIDE SEQUENCE</scope>
</reference>
<evidence type="ECO:0000313" key="2">
    <source>
        <dbReference type="Proteomes" id="UP000692954"/>
    </source>
</evidence>
<dbReference type="AlphaFoldDB" id="A0A8S1LCX4"/>
<gene>
    <name evidence="1" type="ORF">PSON_ATCC_30995.1.T0160396</name>
</gene>
<proteinExistence type="predicted"/>
<keyword evidence="2" id="KW-1185">Reference proteome</keyword>
<sequence length="100" mass="11802">MQQSDRGIVQTERQSYKQLPLITKCRQSIKSIMSDAEMLKKSSVNNDRCLKPLGQQILRKELKIHSSIIEFKQNFKNMLTNSKYGLQYMKRRVFPKLQPL</sequence>
<dbReference type="OrthoDB" id="301453at2759"/>
<dbReference type="Proteomes" id="UP000692954">
    <property type="component" value="Unassembled WGS sequence"/>
</dbReference>
<comment type="caution">
    <text evidence="1">The sequence shown here is derived from an EMBL/GenBank/DDBJ whole genome shotgun (WGS) entry which is preliminary data.</text>
</comment>
<evidence type="ECO:0000313" key="1">
    <source>
        <dbReference type="EMBL" id="CAD8062546.1"/>
    </source>
</evidence>
<organism evidence="1 2">
    <name type="scientific">Paramecium sonneborni</name>
    <dbReference type="NCBI Taxonomy" id="65129"/>
    <lineage>
        <taxon>Eukaryota</taxon>
        <taxon>Sar</taxon>
        <taxon>Alveolata</taxon>
        <taxon>Ciliophora</taxon>
        <taxon>Intramacronucleata</taxon>
        <taxon>Oligohymenophorea</taxon>
        <taxon>Peniculida</taxon>
        <taxon>Parameciidae</taxon>
        <taxon>Paramecium</taxon>
    </lineage>
</organism>
<accession>A0A8S1LCX4</accession>
<name>A0A8S1LCX4_9CILI</name>